<keyword evidence="2" id="KW-0178">Competence</keyword>
<evidence type="ECO:0000256" key="2">
    <source>
        <dbReference type="ARBA" id="ARBA00023287"/>
    </source>
</evidence>
<dbReference type="PIRSF" id="PIRSF021292">
    <property type="entry name" value="Competence_ComGD"/>
    <property type="match status" value="1"/>
</dbReference>
<name>A0ABU3FQR5_9ENTE</name>
<evidence type="ECO:0000313" key="5">
    <source>
        <dbReference type="Proteomes" id="UP001265301"/>
    </source>
</evidence>
<feature type="transmembrane region" description="Helical" evidence="3">
    <location>
        <begin position="12"/>
        <end position="35"/>
    </location>
</feature>
<keyword evidence="3" id="KW-1133">Transmembrane helix</keyword>
<dbReference type="EMBL" id="JARQBN010000008">
    <property type="protein sequence ID" value="MDT2827978.1"/>
    <property type="molecule type" value="Genomic_DNA"/>
</dbReference>
<evidence type="ECO:0000256" key="3">
    <source>
        <dbReference type="SAM" id="Phobius"/>
    </source>
</evidence>
<gene>
    <name evidence="4" type="primary">comGD</name>
    <name evidence="4" type="ORF">P7H59_05835</name>
</gene>
<accession>A0ABU3FQR5</accession>
<organism evidence="4 5">
    <name type="scientific">Enterococcus viikkiensis</name>
    <dbReference type="NCBI Taxonomy" id="930854"/>
    <lineage>
        <taxon>Bacteria</taxon>
        <taxon>Bacillati</taxon>
        <taxon>Bacillota</taxon>
        <taxon>Bacilli</taxon>
        <taxon>Lactobacillales</taxon>
        <taxon>Enterococcaceae</taxon>
        <taxon>Enterococcus</taxon>
    </lineage>
</organism>
<dbReference type="PROSITE" id="PS00409">
    <property type="entry name" value="PROKAR_NTER_METHYL"/>
    <property type="match status" value="1"/>
</dbReference>
<dbReference type="Proteomes" id="UP001265301">
    <property type="component" value="Unassembled WGS sequence"/>
</dbReference>
<reference evidence="4 5" key="1">
    <citation type="submission" date="2023-03" db="EMBL/GenBank/DDBJ databases">
        <authorList>
            <person name="Shen W."/>
            <person name="Cai J."/>
        </authorList>
    </citation>
    <scope>NUCLEOTIDE SEQUENCE [LARGE SCALE GENOMIC DNA]</scope>
    <source>
        <strain evidence="4 5">B101</strain>
    </source>
</reference>
<keyword evidence="5" id="KW-1185">Reference proteome</keyword>
<dbReference type="NCBIfam" id="TIGR02532">
    <property type="entry name" value="IV_pilin_GFxxxE"/>
    <property type="match status" value="1"/>
</dbReference>
<dbReference type="Pfam" id="PF07963">
    <property type="entry name" value="N_methyl"/>
    <property type="match status" value="1"/>
</dbReference>
<comment type="subcellular location">
    <subcellularLocation>
        <location evidence="1">Cell surface</location>
    </subcellularLocation>
</comment>
<keyword evidence="3" id="KW-0472">Membrane</keyword>
<comment type="caution">
    <text evidence="4">The sequence shown here is derived from an EMBL/GenBank/DDBJ whole genome shotgun (WGS) entry which is preliminary data.</text>
</comment>
<dbReference type="InterPro" id="IPR016785">
    <property type="entry name" value="ComGD"/>
</dbReference>
<evidence type="ECO:0000256" key="1">
    <source>
        <dbReference type="ARBA" id="ARBA00004241"/>
    </source>
</evidence>
<keyword evidence="3" id="KW-0812">Transmembrane</keyword>
<dbReference type="InterPro" id="IPR012902">
    <property type="entry name" value="N_methyl_site"/>
</dbReference>
<evidence type="ECO:0000313" key="4">
    <source>
        <dbReference type="EMBL" id="MDT2827978.1"/>
    </source>
</evidence>
<sequence length="154" mass="17800">MKKQKRNDLRGFTLIELLIVLIVVISFVLLPTLALKSWQEELEKRFFYYQFEKSVLHVQQMAITDHKGTQIDLYQDQQLILFFTNDTKLAWRQLEVPESITLVSGNSILFSAGKGNISTTQIGVGSIPRVIFTESNAQRIIYQFQLGSGRFERK</sequence>
<protein>
    <submittedName>
        <fullName evidence="4">Competence type IV pilus minor pilin ComGD</fullName>
    </submittedName>
</protein>
<dbReference type="NCBIfam" id="NF040982">
    <property type="entry name" value="ComGD"/>
    <property type="match status" value="1"/>
</dbReference>
<proteinExistence type="predicted"/>